<organism evidence="1 2">
    <name type="scientific">Caenorhabditis auriculariae</name>
    <dbReference type="NCBI Taxonomy" id="2777116"/>
    <lineage>
        <taxon>Eukaryota</taxon>
        <taxon>Metazoa</taxon>
        <taxon>Ecdysozoa</taxon>
        <taxon>Nematoda</taxon>
        <taxon>Chromadorea</taxon>
        <taxon>Rhabditida</taxon>
        <taxon>Rhabditina</taxon>
        <taxon>Rhabditomorpha</taxon>
        <taxon>Rhabditoidea</taxon>
        <taxon>Rhabditidae</taxon>
        <taxon>Peloderinae</taxon>
        <taxon>Caenorhabditis</taxon>
    </lineage>
</organism>
<gene>
    <name evidence="1" type="ORF">CAUJ_LOCUS1930</name>
</gene>
<keyword evidence="2" id="KW-1185">Reference proteome</keyword>
<comment type="caution">
    <text evidence="1">The sequence shown here is derived from an EMBL/GenBank/DDBJ whole genome shotgun (WGS) entry which is preliminary data.</text>
</comment>
<reference evidence="1" key="1">
    <citation type="submission" date="2020-10" db="EMBL/GenBank/DDBJ databases">
        <authorList>
            <person name="Kikuchi T."/>
        </authorList>
    </citation>
    <scope>NUCLEOTIDE SEQUENCE</scope>
    <source>
        <strain evidence="1">NKZ352</strain>
    </source>
</reference>
<name>A0A8S1GT02_9PELO</name>
<dbReference type="AlphaFoldDB" id="A0A8S1GT02"/>
<sequence>MRSFLERFSTAENVLKASPASTPPPPSEKSPAASIVGKACVKLRWFCLQAFQPAQEHDDFRSLEYCSLTVYILLLSINEECQIDRITDFRWWHLPTAVVYLAFGPPEENGCH</sequence>
<evidence type="ECO:0000313" key="2">
    <source>
        <dbReference type="Proteomes" id="UP000835052"/>
    </source>
</evidence>
<evidence type="ECO:0000313" key="1">
    <source>
        <dbReference type="EMBL" id="CAD6186011.1"/>
    </source>
</evidence>
<proteinExistence type="predicted"/>
<protein>
    <submittedName>
        <fullName evidence="1">Uncharacterized protein</fullName>
    </submittedName>
</protein>
<dbReference type="Proteomes" id="UP000835052">
    <property type="component" value="Unassembled WGS sequence"/>
</dbReference>
<dbReference type="EMBL" id="CAJGYM010000003">
    <property type="protein sequence ID" value="CAD6186011.1"/>
    <property type="molecule type" value="Genomic_DNA"/>
</dbReference>
<accession>A0A8S1GT02</accession>